<dbReference type="AlphaFoldDB" id="A0A1F5L6W5"/>
<evidence type="ECO:0000313" key="3">
    <source>
        <dbReference type="Proteomes" id="UP000177622"/>
    </source>
</evidence>
<name>A0A1F5L6W5_PENAI</name>
<proteinExistence type="predicted"/>
<protein>
    <submittedName>
        <fullName evidence="2">Uncharacterized protein</fullName>
    </submittedName>
</protein>
<dbReference type="RefSeq" id="XP_022484417.1">
    <property type="nucleotide sequence ID" value="XM_022635706.1"/>
</dbReference>
<keyword evidence="3" id="KW-1185">Reference proteome</keyword>
<comment type="caution">
    <text evidence="2">The sequence shown here is derived from an EMBL/GenBank/DDBJ whole genome shotgun (WGS) entry which is preliminary data.</text>
</comment>
<evidence type="ECO:0000313" key="2">
    <source>
        <dbReference type="EMBL" id="OGE48963.1"/>
    </source>
</evidence>
<dbReference type="Proteomes" id="UP000177622">
    <property type="component" value="Unassembled WGS sequence"/>
</dbReference>
<organism evidence="2 3">
    <name type="scientific">Penicillium arizonense</name>
    <dbReference type="NCBI Taxonomy" id="1835702"/>
    <lineage>
        <taxon>Eukaryota</taxon>
        <taxon>Fungi</taxon>
        <taxon>Dikarya</taxon>
        <taxon>Ascomycota</taxon>
        <taxon>Pezizomycotina</taxon>
        <taxon>Eurotiomycetes</taxon>
        <taxon>Eurotiomycetidae</taxon>
        <taxon>Eurotiales</taxon>
        <taxon>Aspergillaceae</taxon>
        <taxon>Penicillium</taxon>
    </lineage>
</organism>
<accession>A0A1F5L6W5</accession>
<evidence type="ECO:0000256" key="1">
    <source>
        <dbReference type="SAM" id="MobiDB-lite"/>
    </source>
</evidence>
<gene>
    <name evidence="2" type="ORF">PENARI_c024G08119</name>
</gene>
<dbReference type="EMBL" id="LXJU01000024">
    <property type="protein sequence ID" value="OGE48963.1"/>
    <property type="molecule type" value="Genomic_DNA"/>
</dbReference>
<feature type="region of interest" description="Disordered" evidence="1">
    <location>
        <begin position="41"/>
        <end position="80"/>
    </location>
</feature>
<reference evidence="2 3" key="1">
    <citation type="journal article" date="2016" name="Sci. Rep.">
        <title>Penicillium arizonense, a new, genome sequenced fungal species, reveals a high chemical diversity in secreted metabolites.</title>
        <authorList>
            <person name="Grijseels S."/>
            <person name="Nielsen J.C."/>
            <person name="Randelovic M."/>
            <person name="Nielsen J."/>
            <person name="Nielsen K.F."/>
            <person name="Workman M."/>
            <person name="Frisvad J.C."/>
        </authorList>
    </citation>
    <scope>NUCLEOTIDE SEQUENCE [LARGE SCALE GENOMIC DNA]</scope>
    <source>
        <strain evidence="2 3">CBS 141311</strain>
    </source>
</reference>
<dbReference type="GeneID" id="34580440"/>
<feature type="compositionally biased region" description="Basic and acidic residues" evidence="1">
    <location>
        <begin position="43"/>
        <end position="56"/>
    </location>
</feature>
<sequence>MSNSCSSICRRHSDLAIEGPAVPARVRIQSNESLWEAVRIHPQRSESLHQSSRDSPDSPTPYPKCRVNDTRCRGSSTPAEDYSNFIATDSQNITQVTDAPETYSLWAFDAPLQSPTQFDLWLQNCYETLDQNGLARFID</sequence>